<dbReference type="EC" id="7.1.2.2" evidence="15"/>
<accession>A0A9W9YZ81</accession>
<proteinExistence type="inferred from homology"/>
<dbReference type="InterPro" id="IPR036121">
    <property type="entry name" value="ATPase_F1/V1/A1_a/bsu_N_sf"/>
</dbReference>
<dbReference type="SUPFAM" id="SSF50615">
    <property type="entry name" value="N-terminal domain of alpha and beta subunits of F1 ATP synthase"/>
    <property type="match status" value="1"/>
</dbReference>
<evidence type="ECO:0000256" key="4">
    <source>
        <dbReference type="ARBA" id="ARBA00022741"/>
    </source>
</evidence>
<dbReference type="GO" id="GO:0046933">
    <property type="term" value="F:proton-transporting ATP synthase activity, rotational mechanism"/>
    <property type="evidence" value="ECO:0007669"/>
    <property type="project" value="InterPro"/>
</dbReference>
<comment type="similarity">
    <text evidence="2">Belongs to the ATPase alpha/beta chains family.</text>
</comment>
<keyword evidence="8" id="KW-0809">Transit peptide</keyword>
<keyword evidence="3" id="KW-0813">Transport</keyword>
<dbReference type="OrthoDB" id="14523at2759"/>
<keyword evidence="14 15" id="KW-0066">ATP synthesis</keyword>
<dbReference type="PANTHER" id="PTHR15184">
    <property type="entry name" value="ATP SYNTHASE"/>
    <property type="match status" value="1"/>
</dbReference>
<evidence type="ECO:0000313" key="18">
    <source>
        <dbReference type="Proteomes" id="UP001163046"/>
    </source>
</evidence>
<keyword evidence="13 15" id="KW-0139">CF(1)</keyword>
<evidence type="ECO:0000259" key="16">
    <source>
        <dbReference type="SMART" id="SM00382"/>
    </source>
</evidence>
<dbReference type="PANTHER" id="PTHR15184:SF71">
    <property type="entry name" value="ATP SYNTHASE SUBUNIT BETA, MITOCHONDRIAL"/>
    <property type="match status" value="1"/>
</dbReference>
<evidence type="ECO:0000256" key="14">
    <source>
        <dbReference type="ARBA" id="ARBA00023310"/>
    </source>
</evidence>
<sequence>MLVHGLRRAARTAFRPHLAARTLRQTQQRTLPVCSQLYNRRYVSTDKPVSAAAAASAAAPKTTSGPPAAKPGAVGRIIAVIGAVVDVQFDEDLPPILNSLEVEGRTPRLILEVAQHLGENTVRTIAMDGTEGLVRGQKCADTGGPITIPVGPETLGRIINVIGEPIDERGPVGTDKRSAIHAEAPAFVEMSVEQEILVTGIKVVDLLAPYAKGGKIGLFGGAGVGKTVLIMELINNVAKAHGGYSVFAGVGERTREGNDLYHEMIVSGVISLKDKTSKVALVYGQMNEPPGARARVALTGLTVAEYFRDEEGQDVLLFIDNIFRFTQAGSEVSALLGRIPSAVGYQPTLATDMGTMQERITTTKKGSITSVQAIYVPADDLTDPAPATTFAHLDATTVLSRGIAELGIYPAVDPLDSTSRIMDPNIVGAEHYEIARGVQKILQDHKSLQDIIAILGMDELSEDDKLTVSRARKIQRFLSQPFQVAEVFTGHDGKLVPLKDTISGFKKILNGEYDHLPEVAFYMVGDISEAVAKAEKLAKDLA</sequence>
<dbReference type="Proteomes" id="UP001163046">
    <property type="component" value="Unassembled WGS sequence"/>
</dbReference>
<gene>
    <name evidence="17" type="primary">ATP5B</name>
    <name evidence="17" type="ORF">OS493_020647</name>
</gene>
<dbReference type="FunFam" id="3.40.50.300:FF:000026">
    <property type="entry name" value="ATP synthase subunit beta"/>
    <property type="match status" value="1"/>
</dbReference>
<dbReference type="HAMAP" id="MF_01347">
    <property type="entry name" value="ATP_synth_beta_bact"/>
    <property type="match status" value="1"/>
</dbReference>
<comment type="catalytic activity">
    <reaction evidence="15">
        <text>ATP + H2O + 4 H(+)(in) = ADP + phosphate + 5 H(+)(out)</text>
        <dbReference type="Rhea" id="RHEA:57720"/>
        <dbReference type="ChEBI" id="CHEBI:15377"/>
        <dbReference type="ChEBI" id="CHEBI:15378"/>
        <dbReference type="ChEBI" id="CHEBI:30616"/>
        <dbReference type="ChEBI" id="CHEBI:43474"/>
        <dbReference type="ChEBI" id="CHEBI:456216"/>
        <dbReference type="EC" id="7.1.2.2"/>
    </reaction>
</comment>
<dbReference type="GO" id="GO:0042776">
    <property type="term" value="P:proton motive force-driven mitochondrial ATP synthesis"/>
    <property type="evidence" value="ECO:0007669"/>
    <property type="project" value="TreeGrafter"/>
</dbReference>
<dbReference type="FunFam" id="1.10.1140.10:FF:000001">
    <property type="entry name" value="ATP synthase subunit beta"/>
    <property type="match status" value="1"/>
</dbReference>
<dbReference type="InterPro" id="IPR000194">
    <property type="entry name" value="ATPase_F1/V1/A1_a/bsu_nucl-bd"/>
</dbReference>
<evidence type="ECO:0000313" key="17">
    <source>
        <dbReference type="EMBL" id="KAJ7372212.1"/>
    </source>
</evidence>
<keyword evidence="9" id="KW-1278">Translocase</keyword>
<evidence type="ECO:0000256" key="6">
    <source>
        <dbReference type="ARBA" id="ARBA00022792"/>
    </source>
</evidence>
<feature type="domain" description="AAA+ ATPase" evidence="16">
    <location>
        <begin position="212"/>
        <end position="482"/>
    </location>
</feature>
<keyword evidence="4 15" id="KW-0547">Nucleotide-binding</keyword>
<dbReference type="SUPFAM" id="SSF52540">
    <property type="entry name" value="P-loop containing nucleoside triphosphate hydrolases"/>
    <property type="match status" value="1"/>
</dbReference>
<dbReference type="NCBIfam" id="TIGR01039">
    <property type="entry name" value="atpD"/>
    <property type="match status" value="1"/>
</dbReference>
<dbReference type="GO" id="GO:0005743">
    <property type="term" value="C:mitochondrial inner membrane"/>
    <property type="evidence" value="ECO:0007669"/>
    <property type="project" value="UniProtKB-SubCell"/>
</dbReference>
<dbReference type="Pfam" id="PF22919">
    <property type="entry name" value="ATP-synt_VA_C"/>
    <property type="match status" value="1"/>
</dbReference>
<evidence type="ECO:0000256" key="13">
    <source>
        <dbReference type="ARBA" id="ARBA00023196"/>
    </source>
</evidence>
<dbReference type="Pfam" id="PF00006">
    <property type="entry name" value="ATP-synt_ab"/>
    <property type="match status" value="1"/>
</dbReference>
<evidence type="ECO:0000256" key="12">
    <source>
        <dbReference type="ARBA" id="ARBA00023136"/>
    </source>
</evidence>
<dbReference type="GO" id="GO:0005524">
    <property type="term" value="F:ATP binding"/>
    <property type="evidence" value="ECO:0007669"/>
    <property type="project" value="UniProtKB-KW"/>
</dbReference>
<dbReference type="InterPro" id="IPR005722">
    <property type="entry name" value="ATP_synth_F1_bsu"/>
</dbReference>
<dbReference type="InterPro" id="IPR050053">
    <property type="entry name" value="ATPase_alpha/beta_chains"/>
</dbReference>
<dbReference type="EMBL" id="MU826838">
    <property type="protein sequence ID" value="KAJ7372212.1"/>
    <property type="molecule type" value="Genomic_DNA"/>
</dbReference>
<dbReference type="Gene3D" id="3.40.50.300">
    <property type="entry name" value="P-loop containing nucleotide triphosphate hydrolases"/>
    <property type="match status" value="1"/>
</dbReference>
<comment type="subunit">
    <text evidence="15">F-type ATPases have 2 components, CF(1) - the catalytic core - and CF(0) - the membrane proton channel. CF(1) and CF(0) have multiple subunits.</text>
</comment>
<dbReference type="Pfam" id="PF02874">
    <property type="entry name" value="ATP-synt_ab_N"/>
    <property type="match status" value="1"/>
</dbReference>
<keyword evidence="7 15" id="KW-0067">ATP-binding</keyword>
<dbReference type="InterPro" id="IPR020003">
    <property type="entry name" value="ATPase_a/bsu_AS"/>
</dbReference>
<dbReference type="Gene3D" id="2.40.10.170">
    <property type="match status" value="1"/>
</dbReference>
<dbReference type="InterPro" id="IPR024034">
    <property type="entry name" value="ATPase_F1/V1_b/a_C"/>
</dbReference>
<dbReference type="PIRSF" id="PIRSF039072">
    <property type="entry name" value="ATPase_subunit_beta"/>
    <property type="match status" value="1"/>
</dbReference>
<dbReference type="InterPro" id="IPR055190">
    <property type="entry name" value="ATP-synt_VA_C"/>
</dbReference>
<dbReference type="InterPro" id="IPR004100">
    <property type="entry name" value="ATPase_F1/V1/A1_a/bsu_N"/>
</dbReference>
<protein>
    <recommendedName>
        <fullName evidence="15">ATP synthase subunit beta</fullName>
        <ecNumber evidence="15">7.1.2.2</ecNumber>
    </recommendedName>
</protein>
<organism evidence="17 18">
    <name type="scientific">Desmophyllum pertusum</name>
    <dbReference type="NCBI Taxonomy" id="174260"/>
    <lineage>
        <taxon>Eukaryota</taxon>
        <taxon>Metazoa</taxon>
        <taxon>Cnidaria</taxon>
        <taxon>Anthozoa</taxon>
        <taxon>Hexacorallia</taxon>
        <taxon>Scleractinia</taxon>
        <taxon>Caryophylliina</taxon>
        <taxon>Caryophylliidae</taxon>
        <taxon>Desmophyllum</taxon>
    </lineage>
</organism>
<evidence type="ECO:0000256" key="3">
    <source>
        <dbReference type="ARBA" id="ARBA00022448"/>
    </source>
</evidence>
<keyword evidence="11" id="KW-0496">Mitochondrion</keyword>
<evidence type="ECO:0000256" key="9">
    <source>
        <dbReference type="ARBA" id="ARBA00022967"/>
    </source>
</evidence>
<comment type="subcellular location">
    <subcellularLocation>
        <location evidence="1">Mitochondrion inner membrane</location>
    </subcellularLocation>
</comment>
<dbReference type="FunFam" id="3.40.50.12240:FF:000006">
    <property type="entry name" value="ATP synthase subunit beta"/>
    <property type="match status" value="1"/>
</dbReference>
<keyword evidence="6" id="KW-0999">Mitochondrion inner membrane</keyword>
<evidence type="ECO:0000256" key="8">
    <source>
        <dbReference type="ARBA" id="ARBA00022946"/>
    </source>
</evidence>
<dbReference type="SUPFAM" id="SSF47917">
    <property type="entry name" value="C-terminal domain of alpha and beta subunits of F1 ATP synthase"/>
    <property type="match status" value="1"/>
</dbReference>
<comment type="function">
    <text evidence="15">Produces ATP from ADP in the presence of a proton gradient across the membrane.</text>
</comment>
<evidence type="ECO:0000256" key="5">
    <source>
        <dbReference type="ARBA" id="ARBA00022781"/>
    </source>
</evidence>
<dbReference type="CDD" id="cd01133">
    <property type="entry name" value="F1-ATPase_beta_CD"/>
    <property type="match status" value="1"/>
</dbReference>
<dbReference type="CDD" id="cd18110">
    <property type="entry name" value="ATP-synt_F1_beta_C"/>
    <property type="match status" value="1"/>
</dbReference>
<dbReference type="SMART" id="SM00382">
    <property type="entry name" value="AAA"/>
    <property type="match status" value="1"/>
</dbReference>
<reference evidence="17" key="1">
    <citation type="submission" date="2023-01" db="EMBL/GenBank/DDBJ databases">
        <title>Genome assembly of the deep-sea coral Lophelia pertusa.</title>
        <authorList>
            <person name="Herrera S."/>
            <person name="Cordes E."/>
        </authorList>
    </citation>
    <scope>NUCLEOTIDE SEQUENCE</scope>
    <source>
        <strain evidence="17">USNM1676648</strain>
        <tissue evidence="17">Polyp</tissue>
    </source>
</reference>
<dbReference type="GO" id="GO:0045259">
    <property type="term" value="C:proton-transporting ATP synthase complex"/>
    <property type="evidence" value="ECO:0007669"/>
    <property type="project" value="UniProtKB-KW"/>
</dbReference>
<keyword evidence="5" id="KW-0375">Hydrogen ion transport</keyword>
<comment type="caution">
    <text evidence="17">The sequence shown here is derived from an EMBL/GenBank/DDBJ whole genome shotgun (WGS) entry which is preliminary data.</text>
</comment>
<dbReference type="InterPro" id="IPR027417">
    <property type="entry name" value="P-loop_NTPase"/>
</dbReference>
<dbReference type="PROSITE" id="PS00152">
    <property type="entry name" value="ATPASE_ALPHA_BETA"/>
    <property type="match status" value="1"/>
</dbReference>
<evidence type="ECO:0000256" key="7">
    <source>
        <dbReference type="ARBA" id="ARBA00022840"/>
    </source>
</evidence>
<dbReference type="FunFam" id="2.40.10.170:FF:000004">
    <property type="entry name" value="ATP synthase subunit beta"/>
    <property type="match status" value="1"/>
</dbReference>
<keyword evidence="12" id="KW-0472">Membrane</keyword>
<keyword evidence="10" id="KW-0406">Ion transport</keyword>
<name>A0A9W9YZ81_9CNID</name>
<evidence type="ECO:0000256" key="1">
    <source>
        <dbReference type="ARBA" id="ARBA00004273"/>
    </source>
</evidence>
<evidence type="ECO:0000256" key="10">
    <source>
        <dbReference type="ARBA" id="ARBA00023065"/>
    </source>
</evidence>
<evidence type="ECO:0000256" key="2">
    <source>
        <dbReference type="ARBA" id="ARBA00008936"/>
    </source>
</evidence>
<dbReference type="Gene3D" id="1.10.1140.10">
    <property type="entry name" value="Bovine Mitochondrial F1-atpase, Atp Synthase Beta Chain, Chain D, domain 3"/>
    <property type="match status" value="1"/>
</dbReference>
<evidence type="ECO:0000256" key="15">
    <source>
        <dbReference type="RuleBase" id="RU003553"/>
    </source>
</evidence>
<dbReference type="CDD" id="cd18115">
    <property type="entry name" value="ATP-synt_F1_beta_N"/>
    <property type="match status" value="1"/>
</dbReference>
<dbReference type="AlphaFoldDB" id="A0A9W9YZ81"/>
<dbReference type="InterPro" id="IPR003593">
    <property type="entry name" value="AAA+_ATPase"/>
</dbReference>
<keyword evidence="18" id="KW-1185">Reference proteome</keyword>
<evidence type="ECO:0000256" key="11">
    <source>
        <dbReference type="ARBA" id="ARBA00023128"/>
    </source>
</evidence>